<evidence type="ECO:0008006" key="3">
    <source>
        <dbReference type="Google" id="ProtNLM"/>
    </source>
</evidence>
<reference evidence="1 2" key="1">
    <citation type="journal article" date="2019" name="Nat. Ecol. Evol.">
        <title>Megaphylogeny resolves global patterns of mushroom evolution.</title>
        <authorList>
            <person name="Varga T."/>
            <person name="Krizsan K."/>
            <person name="Foldi C."/>
            <person name="Dima B."/>
            <person name="Sanchez-Garcia M."/>
            <person name="Sanchez-Ramirez S."/>
            <person name="Szollosi G.J."/>
            <person name="Szarkandi J.G."/>
            <person name="Papp V."/>
            <person name="Albert L."/>
            <person name="Andreopoulos W."/>
            <person name="Angelini C."/>
            <person name="Antonin V."/>
            <person name="Barry K.W."/>
            <person name="Bougher N.L."/>
            <person name="Buchanan P."/>
            <person name="Buyck B."/>
            <person name="Bense V."/>
            <person name="Catcheside P."/>
            <person name="Chovatia M."/>
            <person name="Cooper J."/>
            <person name="Damon W."/>
            <person name="Desjardin D."/>
            <person name="Finy P."/>
            <person name="Geml J."/>
            <person name="Haridas S."/>
            <person name="Hughes K."/>
            <person name="Justo A."/>
            <person name="Karasinski D."/>
            <person name="Kautmanova I."/>
            <person name="Kiss B."/>
            <person name="Kocsube S."/>
            <person name="Kotiranta H."/>
            <person name="LaButti K.M."/>
            <person name="Lechner B.E."/>
            <person name="Liimatainen K."/>
            <person name="Lipzen A."/>
            <person name="Lukacs Z."/>
            <person name="Mihaltcheva S."/>
            <person name="Morgado L.N."/>
            <person name="Niskanen T."/>
            <person name="Noordeloos M.E."/>
            <person name="Ohm R.A."/>
            <person name="Ortiz-Santana B."/>
            <person name="Ovrebo C."/>
            <person name="Racz N."/>
            <person name="Riley R."/>
            <person name="Savchenko A."/>
            <person name="Shiryaev A."/>
            <person name="Soop K."/>
            <person name="Spirin V."/>
            <person name="Szebenyi C."/>
            <person name="Tomsovsky M."/>
            <person name="Tulloss R.E."/>
            <person name="Uehling J."/>
            <person name="Grigoriev I.V."/>
            <person name="Vagvolgyi C."/>
            <person name="Papp T."/>
            <person name="Martin F.M."/>
            <person name="Miettinen O."/>
            <person name="Hibbett D.S."/>
            <person name="Nagy L.G."/>
        </authorList>
    </citation>
    <scope>NUCLEOTIDE SEQUENCE [LARGE SCALE GENOMIC DNA]</scope>
    <source>
        <strain evidence="1 2">CBS 962.96</strain>
    </source>
</reference>
<dbReference type="Proteomes" id="UP000297245">
    <property type="component" value="Unassembled WGS sequence"/>
</dbReference>
<proteinExistence type="predicted"/>
<dbReference type="EMBL" id="ML179076">
    <property type="protein sequence ID" value="THV02524.1"/>
    <property type="molecule type" value="Genomic_DNA"/>
</dbReference>
<dbReference type="OrthoDB" id="3357985at2759"/>
<name>A0A4S8MJZ4_DENBC</name>
<evidence type="ECO:0000313" key="2">
    <source>
        <dbReference type="Proteomes" id="UP000297245"/>
    </source>
</evidence>
<dbReference type="Gene3D" id="3.30.710.10">
    <property type="entry name" value="Potassium Channel Kv1.1, Chain A"/>
    <property type="match status" value="1"/>
</dbReference>
<dbReference type="InterPro" id="IPR011333">
    <property type="entry name" value="SKP1/BTB/POZ_sf"/>
</dbReference>
<gene>
    <name evidence="1" type="ORF">K435DRAFT_963035</name>
</gene>
<keyword evidence="2" id="KW-1185">Reference proteome</keyword>
<accession>A0A4S8MJZ4</accession>
<sequence>MNSDDSFIDFTSPPFDNPDADLYVRSTPSRTDFFVFKSILAFSSSDFWKNMFQMSNNDDTTGETKNGYPVIPLEESKEVLELLFRFAYPPSSAPKPSLDTLTLGVQVLEASIKYSMQGAEIVIREELFRKFLESEPLRLFALACHHGLETEMKIAAKQTLRLPVVGHEYVEELEHISAGVYHRLQEYHLMCGKLASDVSKIGGYGNFHWIQRPDYVWFTCTKCYRSNHVSIKGDQQVRYTPWWGDAIRSASVVLKDKPSGATLRDPAFMNEFLEKGAECSFCRGKVAI</sequence>
<dbReference type="AlphaFoldDB" id="A0A4S8MJZ4"/>
<evidence type="ECO:0000313" key="1">
    <source>
        <dbReference type="EMBL" id="THV02524.1"/>
    </source>
</evidence>
<protein>
    <recommendedName>
        <fullName evidence="3">BTB domain-containing protein</fullName>
    </recommendedName>
</protein>
<organism evidence="1 2">
    <name type="scientific">Dendrothele bispora (strain CBS 962.96)</name>
    <dbReference type="NCBI Taxonomy" id="1314807"/>
    <lineage>
        <taxon>Eukaryota</taxon>
        <taxon>Fungi</taxon>
        <taxon>Dikarya</taxon>
        <taxon>Basidiomycota</taxon>
        <taxon>Agaricomycotina</taxon>
        <taxon>Agaricomycetes</taxon>
        <taxon>Agaricomycetidae</taxon>
        <taxon>Agaricales</taxon>
        <taxon>Agaricales incertae sedis</taxon>
        <taxon>Dendrothele</taxon>
    </lineage>
</organism>